<keyword evidence="3 7" id="KW-0378">Hydrolase</keyword>
<protein>
    <recommendedName>
        <fullName evidence="1">peptidyl-tRNA hydrolase</fullName>
        <ecNumber evidence="1">3.1.1.29</ecNumber>
    </recommendedName>
</protein>
<evidence type="ECO:0000256" key="2">
    <source>
        <dbReference type="ARBA" id="ARBA00022555"/>
    </source>
</evidence>
<evidence type="ECO:0000256" key="6">
    <source>
        <dbReference type="SAM" id="MobiDB-lite"/>
    </source>
</evidence>
<dbReference type="Proteomes" id="UP000827284">
    <property type="component" value="Unassembled WGS sequence"/>
</dbReference>
<evidence type="ECO:0000256" key="5">
    <source>
        <dbReference type="ARBA" id="ARBA00038063"/>
    </source>
</evidence>
<dbReference type="CDD" id="cd00462">
    <property type="entry name" value="PTH"/>
    <property type="match status" value="1"/>
</dbReference>
<dbReference type="InterPro" id="IPR018171">
    <property type="entry name" value="Pept_tRNA_hydro_CS"/>
</dbReference>
<dbReference type="AlphaFoldDB" id="A0A9P3H501"/>
<dbReference type="PANTHER" id="PTHR17224:SF1">
    <property type="entry name" value="PEPTIDYL-TRNA HYDROLASE"/>
    <property type="match status" value="1"/>
</dbReference>
<reference evidence="7" key="2">
    <citation type="journal article" date="2022" name="Microbiol. Resour. Announc.">
        <title>Whole-Genome Sequence of Entomortierella parvispora E1425, a Mucoromycotan Fungus Associated with Burkholderiaceae-Related Endosymbiotic Bacteria.</title>
        <authorList>
            <person name="Herlambang A."/>
            <person name="Guo Y."/>
            <person name="Takashima Y."/>
            <person name="Narisawa K."/>
            <person name="Ohta H."/>
            <person name="Nishizawa T."/>
        </authorList>
    </citation>
    <scope>NUCLEOTIDE SEQUENCE</scope>
    <source>
        <strain evidence="7">E1425</strain>
    </source>
</reference>
<dbReference type="NCBIfam" id="TIGR00447">
    <property type="entry name" value="pth"/>
    <property type="match status" value="1"/>
</dbReference>
<comment type="similarity">
    <text evidence="5">Belongs to the PTH family.</text>
</comment>
<evidence type="ECO:0000313" key="8">
    <source>
        <dbReference type="Proteomes" id="UP000827284"/>
    </source>
</evidence>
<dbReference type="Gene3D" id="3.40.50.1470">
    <property type="entry name" value="Peptidyl-tRNA hydrolase"/>
    <property type="match status" value="1"/>
</dbReference>
<dbReference type="PROSITE" id="PS01196">
    <property type="entry name" value="PEPT_TRNA_HYDROL_2"/>
    <property type="match status" value="1"/>
</dbReference>
<dbReference type="GO" id="GO:0000049">
    <property type="term" value="F:tRNA binding"/>
    <property type="evidence" value="ECO:0007669"/>
    <property type="project" value="UniProtKB-KW"/>
</dbReference>
<organism evidence="7 8">
    <name type="scientific">Entomortierella parvispora</name>
    <dbReference type="NCBI Taxonomy" id="205924"/>
    <lineage>
        <taxon>Eukaryota</taxon>
        <taxon>Fungi</taxon>
        <taxon>Fungi incertae sedis</taxon>
        <taxon>Mucoromycota</taxon>
        <taxon>Mortierellomycotina</taxon>
        <taxon>Mortierellomycetes</taxon>
        <taxon>Mortierellales</taxon>
        <taxon>Mortierellaceae</taxon>
        <taxon>Entomortierella</taxon>
    </lineage>
</organism>
<name>A0A9P3H501_9FUNG</name>
<feature type="region of interest" description="Disordered" evidence="6">
    <location>
        <begin position="87"/>
        <end position="136"/>
    </location>
</feature>
<dbReference type="EMBL" id="BQFW01000003">
    <property type="protein sequence ID" value="GJJ69857.1"/>
    <property type="molecule type" value="Genomic_DNA"/>
</dbReference>
<evidence type="ECO:0000256" key="4">
    <source>
        <dbReference type="ARBA" id="ARBA00022884"/>
    </source>
</evidence>
<comment type="caution">
    <text evidence="7">The sequence shown here is derived from an EMBL/GenBank/DDBJ whole genome shotgun (WGS) entry which is preliminary data.</text>
</comment>
<keyword evidence="4" id="KW-0694">RNA-binding</keyword>
<reference evidence="7" key="1">
    <citation type="submission" date="2021-11" db="EMBL/GenBank/DDBJ databases">
        <authorList>
            <person name="Herlambang A."/>
            <person name="Guo Y."/>
            <person name="Takashima Y."/>
            <person name="Nishizawa T."/>
        </authorList>
    </citation>
    <scope>NUCLEOTIDE SEQUENCE</scope>
    <source>
        <strain evidence="7">E1425</strain>
    </source>
</reference>
<keyword evidence="8" id="KW-1185">Reference proteome</keyword>
<dbReference type="PANTHER" id="PTHR17224">
    <property type="entry name" value="PEPTIDYL-TRNA HYDROLASE"/>
    <property type="match status" value="1"/>
</dbReference>
<evidence type="ECO:0000256" key="3">
    <source>
        <dbReference type="ARBA" id="ARBA00022801"/>
    </source>
</evidence>
<keyword evidence="2" id="KW-0820">tRNA-binding</keyword>
<dbReference type="Pfam" id="PF01195">
    <property type="entry name" value="Pept_tRNA_hydro"/>
    <property type="match status" value="2"/>
</dbReference>
<sequence>MAKTTKHLLIVGLGNYTHPNTRHSVGMMIVDALAQRFNAPWVKRGAWQSEIATINTTLRIPKQKPPKAIPYPSAARRAVQMIADADAASTTATATNPSPSSTAESTSTTEPTSTTDAPSPVSPESTTIAKPKTKKSPEMISMDVTLTLLKPTLLMNVSGISVQMAVKGLGIPHSDLIVIHDDMERELGKVSYKTHGSHNGHNGIKSVIKSLSSQYFKRLRIGIGRPTAPSGNRDQDVVSKFVLGKFKPLEMKTLEEQVYDLARDEVLRMVVPSKSLNEVRGTTWST</sequence>
<dbReference type="GO" id="GO:0004045">
    <property type="term" value="F:peptidyl-tRNA hydrolase activity"/>
    <property type="evidence" value="ECO:0007669"/>
    <property type="project" value="UniProtKB-EC"/>
</dbReference>
<feature type="compositionally biased region" description="Low complexity" evidence="6">
    <location>
        <begin position="87"/>
        <end position="119"/>
    </location>
</feature>
<evidence type="ECO:0000313" key="7">
    <source>
        <dbReference type="EMBL" id="GJJ69857.1"/>
    </source>
</evidence>
<dbReference type="SUPFAM" id="SSF53178">
    <property type="entry name" value="Peptidyl-tRNA hydrolase-like"/>
    <property type="match status" value="2"/>
</dbReference>
<dbReference type="InterPro" id="IPR001328">
    <property type="entry name" value="Pept_tRNA_hydro"/>
</dbReference>
<gene>
    <name evidence="7" type="ORF">EMPS_02206</name>
</gene>
<accession>A0A9P3H501</accession>
<dbReference type="OrthoDB" id="1711136at2759"/>
<proteinExistence type="inferred from homology"/>
<dbReference type="EC" id="3.1.1.29" evidence="1"/>
<dbReference type="InterPro" id="IPR036416">
    <property type="entry name" value="Pept_tRNA_hydro_sf"/>
</dbReference>
<evidence type="ECO:0000256" key="1">
    <source>
        <dbReference type="ARBA" id="ARBA00013260"/>
    </source>
</evidence>